<dbReference type="RefSeq" id="XP_016262066.1">
    <property type="nucleotide sequence ID" value="XM_016406462.1"/>
</dbReference>
<evidence type="ECO:0000256" key="1">
    <source>
        <dbReference type="SAM" id="MobiDB-lite"/>
    </source>
</evidence>
<accession>A0A0D2DHG0</accession>
<evidence type="ECO:0000313" key="3">
    <source>
        <dbReference type="Proteomes" id="UP000053342"/>
    </source>
</evidence>
<dbReference type="HOGENOM" id="CLU_331761_0_0_1"/>
<dbReference type="VEuPathDB" id="FungiDB:PV06_05455"/>
<dbReference type="GeneID" id="27357529"/>
<dbReference type="Proteomes" id="UP000053342">
    <property type="component" value="Unassembled WGS sequence"/>
</dbReference>
<evidence type="ECO:0000313" key="2">
    <source>
        <dbReference type="EMBL" id="KIW41850.1"/>
    </source>
</evidence>
<keyword evidence="3" id="KW-1185">Reference proteome</keyword>
<protein>
    <submittedName>
        <fullName evidence="2">Uncharacterized protein</fullName>
    </submittedName>
</protein>
<name>A0A0D2DHG0_9EURO</name>
<dbReference type="EMBL" id="KN847336">
    <property type="protein sequence ID" value="KIW41850.1"/>
    <property type="molecule type" value="Genomic_DNA"/>
</dbReference>
<organism evidence="2 3">
    <name type="scientific">Exophiala oligosperma</name>
    <dbReference type="NCBI Taxonomy" id="215243"/>
    <lineage>
        <taxon>Eukaryota</taxon>
        <taxon>Fungi</taxon>
        <taxon>Dikarya</taxon>
        <taxon>Ascomycota</taxon>
        <taxon>Pezizomycotina</taxon>
        <taxon>Eurotiomycetes</taxon>
        <taxon>Chaetothyriomycetidae</taxon>
        <taxon>Chaetothyriales</taxon>
        <taxon>Herpotrichiellaceae</taxon>
        <taxon>Exophiala</taxon>
    </lineage>
</organism>
<sequence length="863" mass="93408">MDKLPDSPYLDVFRTRAGELVASLPKTSSKLPTMPEKVTSGMRPFDLNVQNLLKYLKEIEKVYERSKVQEARRKVQKFRTTIKSLQQLSHKRPELFIKKESFDFSLSPMTDITESSEEHQQFEAHTPTRVNGAFIVTPETLEHKATSPGDHQDNHETSDNEQGTPDFRPIIPMRNTKRQPSYLDQVQPMVTRDTPYAGKFEFAPVGGNLSTCFKFGADQNSPSKSNDQKTTPIPFEAQTATVATIEAQATDACGHNAVPENTHEACGNISLNQEYTLGHVFVWSQHPVPNGDEDVLVNDQTVLPDSSHEACDNVSVNEKYTLGHVFVWSQHPVPNGDEGYLATIELYEAATDSAANTPDHSLVCNSTEQTTSNHESSTVSDISTMSSHKDILDANEAAQDLAVATSIGFATEYVHTSQSSVEDYCDTEANLATPPQATIAATDSTPTASAAAGTGNVIAEDDQVVEYEDSLSAKSPEQSGCGFQEAGDASGLDCLFDPSDAGESLAKELNEHGMLDENDLDNVAEDEIPLVATSTKAEDQGVEEEETLLMATRIFLPPSPVSDDTLGGPIDANDDDFSVSDGDDSLIIITEEEAPIEEVEEVSPASKLATTVTCQSPFTSTTEEYTLRHVFPHTGDQAPPEGDTVSIVDHGLGLEDTPNSPAASADSTLWDDQSPKTVKFEDTLAVSTAHLNPKEMDVFEDEPSTVSLQVEAASVPNSPSSSSERIEKVTTFEDDVPKESTVDVIEIITENVLEETEVADVEIQSSVVANGGNHKHDATTEQTVGDGLETSLLQQENVDVTDVLSKADKVQSSNITAVSITRHSCATLAFTTVASLVVGLESPVTAAFMLYAGIAYAKYQLYH</sequence>
<dbReference type="OrthoDB" id="4119756at2759"/>
<gene>
    <name evidence="2" type="ORF">PV06_05455</name>
</gene>
<proteinExistence type="predicted"/>
<reference evidence="2 3" key="1">
    <citation type="submission" date="2015-01" db="EMBL/GenBank/DDBJ databases">
        <title>The Genome Sequence of Exophiala oligosperma CBS72588.</title>
        <authorList>
            <consortium name="The Broad Institute Genomics Platform"/>
            <person name="Cuomo C."/>
            <person name="de Hoog S."/>
            <person name="Gorbushina A."/>
            <person name="Stielow B."/>
            <person name="Teixiera M."/>
            <person name="Abouelleil A."/>
            <person name="Chapman S.B."/>
            <person name="Priest M."/>
            <person name="Young S.K."/>
            <person name="Wortman J."/>
            <person name="Nusbaum C."/>
            <person name="Birren B."/>
        </authorList>
    </citation>
    <scope>NUCLEOTIDE SEQUENCE [LARGE SCALE GENOMIC DNA]</scope>
    <source>
        <strain evidence="2 3">CBS 72588</strain>
    </source>
</reference>
<feature type="compositionally biased region" description="Basic and acidic residues" evidence="1">
    <location>
        <begin position="143"/>
        <end position="158"/>
    </location>
</feature>
<dbReference type="AlphaFoldDB" id="A0A0D2DHG0"/>
<feature type="region of interest" description="Disordered" evidence="1">
    <location>
        <begin position="143"/>
        <end position="178"/>
    </location>
</feature>